<sequence length="261" mass="28883">MTYNVRHPSPPGGPHAWERRRGPVTTTIRFHRPDVVGLQEAFHSQVADIRSALPAFEWLEAGRAGDEEYGDHPALGFRRERFTLEDEGSFWLSETPETPSRGWDAALTRLVRYARLGDAATDGTLYHFNTHFDHRGATARAESATLLRRRIGDIAADEPVVVTGDLNCRPGSGPYRRLTEVSAAESPRLCDAATAARMSNHGPTTSMTTFSNLVPEKKIDYVLVDPDTTAIQHGICSDTYDDGRYPSDHLPVLADLLLSDD</sequence>
<evidence type="ECO:0000256" key="1">
    <source>
        <dbReference type="SAM" id="MobiDB-lite"/>
    </source>
</evidence>
<evidence type="ECO:0000259" key="2">
    <source>
        <dbReference type="Pfam" id="PF03372"/>
    </source>
</evidence>
<evidence type="ECO:0000313" key="3">
    <source>
        <dbReference type="EMBL" id="SEN91103.1"/>
    </source>
</evidence>
<dbReference type="SUPFAM" id="SSF56219">
    <property type="entry name" value="DNase I-like"/>
    <property type="match status" value="1"/>
</dbReference>
<dbReference type="AlphaFoldDB" id="A0A1H8KDQ9"/>
<dbReference type="Gene3D" id="3.60.10.10">
    <property type="entry name" value="Endonuclease/exonuclease/phosphatase"/>
    <property type="match status" value="1"/>
</dbReference>
<proteinExistence type="predicted"/>
<dbReference type="PANTHER" id="PTHR12121:SF36">
    <property type="entry name" value="ENDONUCLEASE_EXONUCLEASE_PHOSPHATASE DOMAIN-CONTAINING PROTEIN"/>
    <property type="match status" value="1"/>
</dbReference>
<keyword evidence="3" id="KW-0269">Exonuclease</keyword>
<organism evidence="3 4">
    <name type="scientific">Halorientalis persicus</name>
    <dbReference type="NCBI Taxonomy" id="1367881"/>
    <lineage>
        <taxon>Archaea</taxon>
        <taxon>Methanobacteriati</taxon>
        <taxon>Methanobacteriota</taxon>
        <taxon>Stenosarchaea group</taxon>
        <taxon>Halobacteria</taxon>
        <taxon>Halobacteriales</taxon>
        <taxon>Haloarculaceae</taxon>
        <taxon>Halorientalis</taxon>
    </lineage>
</organism>
<keyword evidence="3" id="KW-0378">Hydrolase</keyword>
<reference evidence="4" key="1">
    <citation type="submission" date="2016-10" db="EMBL/GenBank/DDBJ databases">
        <authorList>
            <person name="Varghese N."/>
            <person name="Submissions S."/>
        </authorList>
    </citation>
    <scope>NUCLEOTIDE SEQUENCE [LARGE SCALE GENOMIC DNA]</scope>
    <source>
        <strain evidence="4">IBRC-M 10043</strain>
    </source>
</reference>
<gene>
    <name evidence="3" type="ORF">SAMN05216388_100631</name>
</gene>
<dbReference type="OrthoDB" id="200635at2157"/>
<keyword evidence="3" id="KW-0255">Endonuclease</keyword>
<dbReference type="EMBL" id="FOCX01000006">
    <property type="protein sequence ID" value="SEN91103.1"/>
    <property type="molecule type" value="Genomic_DNA"/>
</dbReference>
<protein>
    <submittedName>
        <fullName evidence="3">Metal-dependent hydrolase, endonuclease/exonuclease/phosphatase family</fullName>
    </submittedName>
</protein>
<dbReference type="Proteomes" id="UP000198775">
    <property type="component" value="Unassembled WGS sequence"/>
</dbReference>
<dbReference type="CDD" id="cd09083">
    <property type="entry name" value="EEP-1"/>
    <property type="match status" value="1"/>
</dbReference>
<dbReference type="InterPro" id="IPR005135">
    <property type="entry name" value="Endo/exonuclease/phosphatase"/>
</dbReference>
<dbReference type="InterPro" id="IPR050410">
    <property type="entry name" value="CCR4/nocturin_mRNA_transcr"/>
</dbReference>
<dbReference type="InterPro" id="IPR036691">
    <property type="entry name" value="Endo/exonu/phosph_ase_sf"/>
</dbReference>
<accession>A0A1H8KDQ9</accession>
<feature type="domain" description="Endonuclease/exonuclease/phosphatase" evidence="2">
    <location>
        <begin position="1"/>
        <end position="249"/>
    </location>
</feature>
<feature type="region of interest" description="Disordered" evidence="1">
    <location>
        <begin position="1"/>
        <end position="22"/>
    </location>
</feature>
<keyword evidence="3" id="KW-0540">Nuclease</keyword>
<dbReference type="Pfam" id="PF03372">
    <property type="entry name" value="Exo_endo_phos"/>
    <property type="match status" value="1"/>
</dbReference>
<evidence type="ECO:0000313" key="4">
    <source>
        <dbReference type="Proteomes" id="UP000198775"/>
    </source>
</evidence>
<name>A0A1H8KDQ9_9EURY</name>
<dbReference type="GO" id="GO:0004519">
    <property type="term" value="F:endonuclease activity"/>
    <property type="evidence" value="ECO:0007669"/>
    <property type="project" value="UniProtKB-KW"/>
</dbReference>
<keyword evidence="4" id="KW-1185">Reference proteome</keyword>
<dbReference type="GO" id="GO:0000175">
    <property type="term" value="F:3'-5'-RNA exonuclease activity"/>
    <property type="evidence" value="ECO:0007669"/>
    <property type="project" value="TreeGrafter"/>
</dbReference>
<dbReference type="PANTHER" id="PTHR12121">
    <property type="entry name" value="CARBON CATABOLITE REPRESSOR PROTEIN 4"/>
    <property type="match status" value="1"/>
</dbReference>